<protein>
    <submittedName>
        <fullName evidence="1">Uncharacterized protein</fullName>
    </submittedName>
</protein>
<dbReference type="Ensembl" id="ENSCINT00000032754.1">
    <property type="protein sequence ID" value="ENSCINP00000032157.1"/>
    <property type="gene ID" value="ENSCING00000019960.1"/>
</dbReference>
<dbReference type="AlphaFoldDB" id="H2XR73"/>
<evidence type="ECO:0000313" key="2">
    <source>
        <dbReference type="Proteomes" id="UP000008144"/>
    </source>
</evidence>
<dbReference type="HOGENOM" id="CLU_2391513_0_0_1"/>
<dbReference type="Proteomes" id="UP000008144">
    <property type="component" value="Chromosome 14"/>
</dbReference>
<proteinExistence type="predicted"/>
<name>H2XR73_CIOIN</name>
<reference evidence="1" key="4">
    <citation type="submission" date="2025-09" db="UniProtKB">
        <authorList>
            <consortium name="Ensembl"/>
        </authorList>
    </citation>
    <scope>IDENTIFICATION</scope>
</reference>
<reference evidence="1" key="2">
    <citation type="journal article" date="2008" name="Genome Biol.">
        <title>Improved genome assembly and evidence-based global gene model set for the chordate Ciona intestinalis: new insight into intron and operon populations.</title>
        <authorList>
            <person name="Satou Y."/>
            <person name="Mineta K."/>
            <person name="Ogasawara M."/>
            <person name="Sasakura Y."/>
            <person name="Shoguchi E."/>
            <person name="Ueno K."/>
            <person name="Yamada L."/>
            <person name="Matsumoto J."/>
            <person name="Wasserscheid J."/>
            <person name="Dewar K."/>
            <person name="Wiley G.B."/>
            <person name="Macmil S.L."/>
            <person name="Roe B.A."/>
            <person name="Zeller R.W."/>
            <person name="Hastings K.E."/>
            <person name="Lemaire P."/>
            <person name="Lindquist E."/>
            <person name="Endo T."/>
            <person name="Hotta K."/>
            <person name="Inaba K."/>
        </authorList>
    </citation>
    <scope>NUCLEOTIDE SEQUENCE [LARGE SCALE GENOMIC DNA]</scope>
    <source>
        <strain evidence="1">wild type</strain>
    </source>
</reference>
<dbReference type="InParanoid" id="H2XR73"/>
<accession>H2XR73</accession>
<sequence>MKPSFVGVLIAPTSELHLLALKGDGAGSEYIIMLLSQLPNGWVLTSVLTWYCFVLAMFTGEHGCWAICTGGDPGLGEVDGIEHLSVVRLVERVR</sequence>
<reference evidence="2" key="1">
    <citation type="journal article" date="2002" name="Science">
        <title>The draft genome of Ciona intestinalis: insights into chordate and vertebrate origins.</title>
        <authorList>
            <person name="Dehal P."/>
            <person name="Satou Y."/>
            <person name="Campbell R.K."/>
            <person name="Chapman J."/>
            <person name="Degnan B."/>
            <person name="De Tomaso A."/>
            <person name="Davidson B."/>
            <person name="Di Gregorio A."/>
            <person name="Gelpke M."/>
            <person name="Goodstein D.M."/>
            <person name="Harafuji N."/>
            <person name="Hastings K.E."/>
            <person name="Ho I."/>
            <person name="Hotta K."/>
            <person name="Huang W."/>
            <person name="Kawashima T."/>
            <person name="Lemaire P."/>
            <person name="Martinez D."/>
            <person name="Meinertzhagen I.A."/>
            <person name="Necula S."/>
            <person name="Nonaka M."/>
            <person name="Putnam N."/>
            <person name="Rash S."/>
            <person name="Saiga H."/>
            <person name="Satake M."/>
            <person name="Terry A."/>
            <person name="Yamada L."/>
            <person name="Wang H.G."/>
            <person name="Awazu S."/>
            <person name="Azumi K."/>
            <person name="Boore J."/>
            <person name="Branno M."/>
            <person name="Chin-Bow S."/>
            <person name="DeSantis R."/>
            <person name="Doyle S."/>
            <person name="Francino P."/>
            <person name="Keys D.N."/>
            <person name="Haga S."/>
            <person name="Hayashi H."/>
            <person name="Hino K."/>
            <person name="Imai K.S."/>
            <person name="Inaba K."/>
            <person name="Kano S."/>
            <person name="Kobayashi K."/>
            <person name="Kobayashi M."/>
            <person name="Lee B.I."/>
            <person name="Makabe K.W."/>
            <person name="Manohar C."/>
            <person name="Matassi G."/>
            <person name="Medina M."/>
            <person name="Mochizuki Y."/>
            <person name="Mount S."/>
            <person name="Morishita T."/>
            <person name="Miura S."/>
            <person name="Nakayama A."/>
            <person name="Nishizaka S."/>
            <person name="Nomoto H."/>
            <person name="Ohta F."/>
            <person name="Oishi K."/>
            <person name="Rigoutsos I."/>
            <person name="Sano M."/>
            <person name="Sasaki A."/>
            <person name="Sasakura Y."/>
            <person name="Shoguchi E."/>
            <person name="Shin-i T."/>
            <person name="Spagnuolo A."/>
            <person name="Stainier D."/>
            <person name="Suzuki M.M."/>
            <person name="Tassy O."/>
            <person name="Takatori N."/>
            <person name="Tokuoka M."/>
            <person name="Yagi K."/>
            <person name="Yoshizaki F."/>
            <person name="Wada S."/>
            <person name="Zhang C."/>
            <person name="Hyatt P.D."/>
            <person name="Larimer F."/>
            <person name="Detter C."/>
            <person name="Doggett N."/>
            <person name="Glavina T."/>
            <person name="Hawkins T."/>
            <person name="Richardson P."/>
            <person name="Lucas S."/>
            <person name="Kohara Y."/>
            <person name="Levine M."/>
            <person name="Satoh N."/>
            <person name="Rokhsar D.S."/>
        </authorList>
    </citation>
    <scope>NUCLEOTIDE SEQUENCE [LARGE SCALE GENOMIC DNA]</scope>
</reference>
<reference evidence="1" key="3">
    <citation type="submission" date="2025-08" db="UniProtKB">
        <authorList>
            <consortium name="Ensembl"/>
        </authorList>
    </citation>
    <scope>IDENTIFICATION</scope>
</reference>
<dbReference type="EMBL" id="EAAA01001184">
    <property type="status" value="NOT_ANNOTATED_CDS"/>
    <property type="molecule type" value="Genomic_DNA"/>
</dbReference>
<organism evidence="1 2">
    <name type="scientific">Ciona intestinalis</name>
    <name type="common">Transparent sea squirt</name>
    <name type="synonym">Ascidia intestinalis</name>
    <dbReference type="NCBI Taxonomy" id="7719"/>
    <lineage>
        <taxon>Eukaryota</taxon>
        <taxon>Metazoa</taxon>
        <taxon>Chordata</taxon>
        <taxon>Tunicata</taxon>
        <taxon>Ascidiacea</taxon>
        <taxon>Phlebobranchia</taxon>
        <taxon>Cionidae</taxon>
        <taxon>Ciona</taxon>
    </lineage>
</organism>
<evidence type="ECO:0000313" key="1">
    <source>
        <dbReference type="Ensembl" id="ENSCINP00000032157.1"/>
    </source>
</evidence>
<keyword evidence="2" id="KW-1185">Reference proteome</keyword>